<dbReference type="OrthoDB" id="2017405at2759"/>
<dbReference type="EMBL" id="KN838539">
    <property type="protein sequence ID" value="KIK09214.1"/>
    <property type="molecule type" value="Genomic_DNA"/>
</dbReference>
<dbReference type="HOGENOM" id="CLU_131110_1_0_1"/>
<name>A0A0C9Y5H9_9AGAR</name>
<dbReference type="PANTHER" id="PTHR28052">
    <property type="entry name" value="UPF0545 PROTEIN C22ORF39"/>
    <property type="match status" value="1"/>
</dbReference>
<dbReference type="InterPro" id="IPR021475">
    <property type="entry name" value="Pants/Emi1-like"/>
</dbReference>
<sequence length="130" mass="15423">MSKLDLKKAIKQEEAYLRLVHPTPDDIPGCISLFDTYLSCSVIRSQMKSLYRYGERPECASKLEDFKFCLTLKSMHPEEQYEAWIRRRAEWWAGRRLNKSSEDVWDIREEPLKQFPIPITDEQLGRTPLE</sequence>
<dbReference type="PANTHER" id="PTHR28052:SF1">
    <property type="entry name" value="UPF0545 PROTEIN C22ORF39"/>
    <property type="match status" value="1"/>
</dbReference>
<dbReference type="Pfam" id="PF11326">
    <property type="entry name" value="PANTS-like"/>
    <property type="match status" value="1"/>
</dbReference>
<evidence type="ECO:0000313" key="2">
    <source>
        <dbReference type="Proteomes" id="UP000054477"/>
    </source>
</evidence>
<dbReference type="Proteomes" id="UP000054477">
    <property type="component" value="Unassembled WGS sequence"/>
</dbReference>
<proteinExistence type="predicted"/>
<reference evidence="2" key="2">
    <citation type="submission" date="2015-01" db="EMBL/GenBank/DDBJ databases">
        <title>Evolutionary Origins and Diversification of the Mycorrhizal Mutualists.</title>
        <authorList>
            <consortium name="DOE Joint Genome Institute"/>
            <consortium name="Mycorrhizal Genomics Consortium"/>
            <person name="Kohler A."/>
            <person name="Kuo A."/>
            <person name="Nagy L.G."/>
            <person name="Floudas D."/>
            <person name="Copeland A."/>
            <person name="Barry K.W."/>
            <person name="Cichocki N."/>
            <person name="Veneault-Fourrey C."/>
            <person name="LaButti K."/>
            <person name="Lindquist E.A."/>
            <person name="Lipzen A."/>
            <person name="Lundell T."/>
            <person name="Morin E."/>
            <person name="Murat C."/>
            <person name="Riley R."/>
            <person name="Ohm R."/>
            <person name="Sun H."/>
            <person name="Tunlid A."/>
            <person name="Henrissat B."/>
            <person name="Grigoriev I.V."/>
            <person name="Hibbett D.S."/>
            <person name="Martin F."/>
        </authorList>
    </citation>
    <scope>NUCLEOTIDE SEQUENCE [LARGE SCALE GENOMIC DNA]</scope>
    <source>
        <strain evidence="2">LaAM-08-1</strain>
    </source>
</reference>
<gene>
    <name evidence="1" type="ORF">K443DRAFT_83029</name>
</gene>
<reference evidence="1 2" key="1">
    <citation type="submission" date="2014-04" db="EMBL/GenBank/DDBJ databases">
        <authorList>
            <consortium name="DOE Joint Genome Institute"/>
            <person name="Kuo A."/>
            <person name="Kohler A."/>
            <person name="Nagy L.G."/>
            <person name="Floudas D."/>
            <person name="Copeland A."/>
            <person name="Barry K.W."/>
            <person name="Cichocki N."/>
            <person name="Veneault-Fourrey C."/>
            <person name="LaButti K."/>
            <person name="Lindquist E.A."/>
            <person name="Lipzen A."/>
            <person name="Lundell T."/>
            <person name="Morin E."/>
            <person name="Murat C."/>
            <person name="Sun H."/>
            <person name="Tunlid A."/>
            <person name="Henrissat B."/>
            <person name="Grigoriev I.V."/>
            <person name="Hibbett D.S."/>
            <person name="Martin F."/>
            <person name="Nordberg H.P."/>
            <person name="Cantor M.N."/>
            <person name="Hua S.X."/>
        </authorList>
    </citation>
    <scope>NUCLEOTIDE SEQUENCE [LARGE SCALE GENOMIC DNA]</scope>
    <source>
        <strain evidence="1 2">LaAM-08-1</strain>
    </source>
</reference>
<protein>
    <submittedName>
        <fullName evidence="1">Uncharacterized protein</fullName>
    </submittedName>
</protein>
<organism evidence="1 2">
    <name type="scientific">Laccaria amethystina LaAM-08-1</name>
    <dbReference type="NCBI Taxonomy" id="1095629"/>
    <lineage>
        <taxon>Eukaryota</taxon>
        <taxon>Fungi</taxon>
        <taxon>Dikarya</taxon>
        <taxon>Basidiomycota</taxon>
        <taxon>Agaricomycotina</taxon>
        <taxon>Agaricomycetes</taxon>
        <taxon>Agaricomycetidae</taxon>
        <taxon>Agaricales</taxon>
        <taxon>Agaricineae</taxon>
        <taxon>Hydnangiaceae</taxon>
        <taxon>Laccaria</taxon>
    </lineage>
</organism>
<dbReference type="AlphaFoldDB" id="A0A0C9Y5H9"/>
<keyword evidence="2" id="KW-1185">Reference proteome</keyword>
<dbReference type="STRING" id="1095629.A0A0C9Y5H9"/>
<accession>A0A0C9Y5H9</accession>
<evidence type="ECO:0000313" key="1">
    <source>
        <dbReference type="EMBL" id="KIK09214.1"/>
    </source>
</evidence>